<dbReference type="Gene3D" id="1.50.10.20">
    <property type="match status" value="1"/>
</dbReference>
<dbReference type="InterPro" id="IPR008928">
    <property type="entry name" value="6-hairpin_glycosidase_sf"/>
</dbReference>
<accession>A0A380W259</accession>
<evidence type="ECO:0000313" key="3">
    <source>
        <dbReference type="Proteomes" id="UP000254343"/>
    </source>
</evidence>
<dbReference type="Gene3D" id="3.40.30.10">
    <property type="entry name" value="Glutaredoxin"/>
    <property type="match status" value="1"/>
</dbReference>
<proteinExistence type="predicted"/>
<dbReference type="Proteomes" id="UP000254343">
    <property type="component" value="Unassembled WGS sequence"/>
</dbReference>
<dbReference type="PANTHER" id="PTHR42899">
    <property type="entry name" value="SPERMATOGENESIS-ASSOCIATED PROTEIN 20"/>
    <property type="match status" value="1"/>
</dbReference>
<dbReference type="GO" id="GO:0005975">
    <property type="term" value="P:carbohydrate metabolic process"/>
    <property type="evidence" value="ECO:0007669"/>
    <property type="project" value="InterPro"/>
</dbReference>
<dbReference type="Gene3D" id="1.50.10.10">
    <property type="match status" value="1"/>
</dbReference>
<dbReference type="InterPro" id="IPR024705">
    <property type="entry name" value="Ssp411"/>
</dbReference>
<dbReference type="InterPro" id="IPR036249">
    <property type="entry name" value="Thioredoxin-like_sf"/>
</dbReference>
<dbReference type="RefSeq" id="WP_002717806.1">
    <property type="nucleotide sequence ID" value="NZ_UFSI01000001.1"/>
</dbReference>
<gene>
    <name evidence="2" type="ORF">NCTC12722_00181</name>
</gene>
<dbReference type="SUPFAM" id="SSF52833">
    <property type="entry name" value="Thioredoxin-like"/>
    <property type="match status" value="1"/>
</dbReference>
<protein>
    <submittedName>
        <fullName evidence="2">Thioredoxin-related protein</fullName>
    </submittedName>
</protein>
<sequence length="684" mass="75156">MSDVATHKNRLAGETSPYLLQHQHNPVDWWPWGPPALAEAQKTGKPILLSIGYAACHWCHVMAHESFEDEATAAVMNEQFVAIKVDREERPDIDQIYMNALHLLGQQGGWPLTMFLTPDGAPIWGGTYFPKQAQYGRASFIDVMQQFMRIYRDEPDKIAANKEAIARSLNERHSADTASIGLNELDNAAGSIARATDPDNGGLRGAPKFPQCSMLEFLWRAGARTGDERYFITTNLALTRMSQGGIYDHLGGGYARYSVDERWLVPHFEKMLYDNAQILDMLALEHARAPNELYLQRAEETVGWLKREMLTKEGGFSSSLDADSEGEEGRFYVWSQSDIAQLLGPDDATFFAAKYGVSAEGNFEGHNILNRLDDGSDTATEAEQLAALRAILFRAREKRVHPGLDDKVLADWNGLMIAALAHAAGAFNRPDWLTLACTVFGFVTTTMSRHDRLGHSWRAGKLLQPALASDNAAMIRAALALHEATGDHLFLDQAILWQADLDTHYGDPQHGGYFLTADDAEGLILRPHSSVDDAIPNHIGLTAQNLARLAVLTGDERWRRQLDMLFAHMLSAAARNMFGHLSLLNALDLYLAGAEIVITGQGEEADALLKTARALPHANTIVLHVPDPAKLPPHHPAADKIAPGGEAAAFICRGQTCSLPMTEPHALAAFVLRGEASASEGRLQ</sequence>
<dbReference type="InterPro" id="IPR004879">
    <property type="entry name" value="Ssp411-like_TRX"/>
</dbReference>
<dbReference type="OrthoDB" id="9762614at2"/>
<dbReference type="EMBL" id="UIGB01000001">
    <property type="protein sequence ID" value="SUU83022.1"/>
    <property type="molecule type" value="Genomic_DNA"/>
</dbReference>
<feature type="domain" description="Spermatogenesis-associated protein 20-like TRX" evidence="1">
    <location>
        <begin position="8"/>
        <end position="169"/>
    </location>
</feature>
<name>A0A380W259_AFIFE</name>
<evidence type="ECO:0000313" key="2">
    <source>
        <dbReference type="EMBL" id="SUU83022.1"/>
    </source>
</evidence>
<dbReference type="InterPro" id="IPR012341">
    <property type="entry name" value="6hp_glycosidase-like_sf"/>
</dbReference>
<dbReference type="PANTHER" id="PTHR42899:SF1">
    <property type="entry name" value="SPERMATOGENESIS-ASSOCIATED PROTEIN 20"/>
    <property type="match status" value="1"/>
</dbReference>
<dbReference type="PIRSF" id="PIRSF006402">
    <property type="entry name" value="UCP006402_thioredoxin"/>
    <property type="match status" value="1"/>
</dbReference>
<dbReference type="AlphaFoldDB" id="A0A380W259"/>
<reference evidence="2 3" key="1">
    <citation type="submission" date="2018-06" db="EMBL/GenBank/DDBJ databases">
        <authorList>
            <consortium name="Pathogen Informatics"/>
            <person name="Doyle S."/>
        </authorList>
    </citation>
    <scope>NUCLEOTIDE SEQUENCE [LARGE SCALE GENOMIC DNA]</scope>
    <source>
        <strain evidence="2 3">NCTC12722</strain>
    </source>
</reference>
<dbReference type="CDD" id="cd02955">
    <property type="entry name" value="SSP411"/>
    <property type="match status" value="1"/>
</dbReference>
<dbReference type="Pfam" id="PF03190">
    <property type="entry name" value="Thioredox_DsbH"/>
    <property type="match status" value="1"/>
</dbReference>
<organism evidence="2 3">
    <name type="scientific">Afipia felis</name>
    <name type="common">Cat scratch disease bacillus</name>
    <dbReference type="NCBI Taxonomy" id="1035"/>
    <lineage>
        <taxon>Bacteria</taxon>
        <taxon>Pseudomonadati</taxon>
        <taxon>Pseudomonadota</taxon>
        <taxon>Alphaproteobacteria</taxon>
        <taxon>Hyphomicrobiales</taxon>
        <taxon>Nitrobacteraceae</taxon>
        <taxon>Afipia</taxon>
    </lineage>
</organism>
<evidence type="ECO:0000259" key="1">
    <source>
        <dbReference type="Pfam" id="PF03190"/>
    </source>
</evidence>
<dbReference type="SUPFAM" id="SSF48208">
    <property type="entry name" value="Six-hairpin glycosidases"/>
    <property type="match status" value="1"/>
</dbReference>